<name>A0A226DF87_FOLCA</name>
<keyword evidence="3" id="KW-1185">Reference proteome</keyword>
<dbReference type="PANTHER" id="PTHR12904">
    <property type="match status" value="1"/>
</dbReference>
<evidence type="ECO:0000313" key="2">
    <source>
        <dbReference type="EMBL" id="OXA43839.1"/>
    </source>
</evidence>
<dbReference type="SUPFAM" id="SSF52047">
    <property type="entry name" value="RNI-like"/>
    <property type="match status" value="1"/>
</dbReference>
<accession>A0A226DF87</accession>
<reference evidence="2 3" key="1">
    <citation type="submission" date="2015-12" db="EMBL/GenBank/DDBJ databases">
        <title>The genome of Folsomia candida.</title>
        <authorList>
            <person name="Faddeeva A."/>
            <person name="Derks M.F."/>
            <person name="Anvar Y."/>
            <person name="Smit S."/>
            <person name="Van Straalen N."/>
            <person name="Roelofs D."/>
        </authorList>
    </citation>
    <scope>NUCLEOTIDE SEQUENCE [LARGE SCALE GENOMIC DNA]</scope>
    <source>
        <strain evidence="2 3">VU population</strain>
        <tissue evidence="2">Whole body</tissue>
    </source>
</reference>
<dbReference type="EMBL" id="LNIX01000021">
    <property type="protein sequence ID" value="OXA43839.1"/>
    <property type="molecule type" value="Genomic_DNA"/>
</dbReference>
<dbReference type="InterPro" id="IPR051341">
    <property type="entry name" value="Zyg-11_UBL_adapter"/>
</dbReference>
<dbReference type="PANTHER" id="PTHR12904:SF23">
    <property type="entry name" value="PROTEIN ZER-1 HOMOLOG"/>
    <property type="match status" value="1"/>
</dbReference>
<gene>
    <name evidence="2" type="ORF">Fcan01_21435</name>
</gene>
<feature type="domain" description="Zer-1-like leucine-rich repeats region" evidence="1">
    <location>
        <begin position="279"/>
        <end position="403"/>
    </location>
</feature>
<dbReference type="InterPro" id="IPR056845">
    <property type="entry name" value="LRR_Zer-1"/>
</dbReference>
<dbReference type="GO" id="GO:0031462">
    <property type="term" value="C:Cul2-RING ubiquitin ligase complex"/>
    <property type="evidence" value="ECO:0007669"/>
    <property type="project" value="TreeGrafter"/>
</dbReference>
<organism evidence="2 3">
    <name type="scientific">Folsomia candida</name>
    <name type="common">Springtail</name>
    <dbReference type="NCBI Taxonomy" id="158441"/>
    <lineage>
        <taxon>Eukaryota</taxon>
        <taxon>Metazoa</taxon>
        <taxon>Ecdysozoa</taxon>
        <taxon>Arthropoda</taxon>
        <taxon>Hexapoda</taxon>
        <taxon>Collembola</taxon>
        <taxon>Entomobryomorpha</taxon>
        <taxon>Isotomoidea</taxon>
        <taxon>Isotomidae</taxon>
        <taxon>Proisotominae</taxon>
        <taxon>Folsomia</taxon>
    </lineage>
</organism>
<comment type="caution">
    <text evidence="2">The sequence shown here is derived from an EMBL/GenBank/DDBJ whole genome shotgun (WGS) entry which is preliminary data.</text>
</comment>
<sequence length="449" mass="50968">MNPTLKLLAANTVMTNIPRILLVETSPTQDDEQWEVGVSYNLRSDVELPRSLWNILLGDRRHTPWVSQDHKIWLFLAMSKITKLASKSTFSTANAFVFDKLVLSNLTGLTDKALTFLMRHFPSHLELHNCPVLSENSFLTINTYGRNLKTLVFGNSTQLFPKTIATLPRTKEEEEESVSASYSASYFNQLVAEPSIENSDDWRSSPSKKLQGICHTIQMLQTPNVEKLVVWGLDIVHEQKVEPRYFKWLEKQELFSQTICCGSFLNHGVDYWETMFNSCLQNLIHLDLSGCIEFANLDFLRKAIKLERLILSGVTVISDENNDGWDVIRGMTTLRHLDISQFNELVVIFEAPDRFLADLISQMVNLQSLDISGTNLAGDHPEEILGLKSLRQQPLQFLGLVSCAQQNDPSSRPYIPAKLVTGHASFQQLLNSLRVVLIHDKLHMTLISK</sequence>
<dbReference type="Proteomes" id="UP000198287">
    <property type="component" value="Unassembled WGS sequence"/>
</dbReference>
<dbReference type="Gene3D" id="3.80.10.10">
    <property type="entry name" value="Ribonuclease Inhibitor"/>
    <property type="match status" value="1"/>
</dbReference>
<dbReference type="AlphaFoldDB" id="A0A226DF87"/>
<protein>
    <submittedName>
        <fullName evidence="2">Protein zer-1</fullName>
    </submittedName>
</protein>
<proteinExistence type="predicted"/>
<evidence type="ECO:0000259" key="1">
    <source>
        <dbReference type="Pfam" id="PF25013"/>
    </source>
</evidence>
<dbReference type="Pfam" id="PF25013">
    <property type="entry name" value="LRR_Zer-1"/>
    <property type="match status" value="1"/>
</dbReference>
<evidence type="ECO:0000313" key="3">
    <source>
        <dbReference type="Proteomes" id="UP000198287"/>
    </source>
</evidence>
<dbReference type="InterPro" id="IPR032675">
    <property type="entry name" value="LRR_dom_sf"/>
</dbReference>